<dbReference type="GO" id="GO:0010032">
    <property type="term" value="P:meiotic chromosome condensation"/>
    <property type="evidence" value="ECO:0007669"/>
    <property type="project" value="TreeGrafter"/>
</dbReference>
<keyword evidence="2" id="KW-0732">Signal</keyword>
<organism evidence="4 5">
    <name type="scientific">Trichoplusia ni</name>
    <name type="common">Cabbage looper</name>
    <dbReference type="NCBI Taxonomy" id="7111"/>
    <lineage>
        <taxon>Eukaryota</taxon>
        <taxon>Metazoa</taxon>
        <taxon>Ecdysozoa</taxon>
        <taxon>Arthropoda</taxon>
        <taxon>Hexapoda</taxon>
        <taxon>Insecta</taxon>
        <taxon>Pterygota</taxon>
        <taxon>Neoptera</taxon>
        <taxon>Endopterygota</taxon>
        <taxon>Lepidoptera</taxon>
        <taxon>Glossata</taxon>
        <taxon>Ditrysia</taxon>
        <taxon>Noctuoidea</taxon>
        <taxon>Noctuidae</taxon>
        <taxon>Plusiinae</taxon>
        <taxon>Trichoplusia</taxon>
    </lineage>
</organism>
<sequence length="624" mass="65688">MATVVITFFLFIRFDVYKMDADYRHGQREQVAARRNSSWSMNSQRLEAVVAELMKPISDARRNFDMDLSSLLECYLTEAGLHALDADDDVPPPNFSELALLLQQSASIYSRKVDYLYQHVLEVSDSLLNSTREVEPRPAAEADGLAVPVGDSPAEGAAMPARRRRKESAAARAGEFVPLSVAAAAGARRGPDAARPPPSLPRVYLELEPRAAASARDPPLLDLAGEPIGLLADFHLTWRLHEGLLVDDLQGAYSHSESDLSSISLVELQAAIAAAVAPPPALLSPDAPPAPLLSGAPPAPLLLGAPPAPLLQGAPPAPLLQGAPPAPLLLGAPPAPLLLGEPPAPGSPGAGALSPPGSPLRASTPLPAPELPPATPATPTTPATPKHARHERKRRSTVNIDDFVVDALKLVISDELLDQLSEMREFSIPSKWIAKVVSKRKRHILSERQRLRAEADALSAGFAGWSGSEAAAAVAAAAARCKTFALELESDDDGFFDQSSLLENDASGALAALDAQAAWQERVLARAAAGAAAGVDVRELGARVLAALAAPAPQPAPFPHLLARAARAPPDVSRLLLATLFLANAGNVEIIPGAPLSVNSFSVRVLSTDERLFGAAVLDDQFLR</sequence>
<feature type="chain" id="PRO_5028952984" evidence="2">
    <location>
        <begin position="22"/>
        <end position="624"/>
    </location>
</feature>
<evidence type="ECO:0000256" key="2">
    <source>
        <dbReference type="SAM" id="SignalP"/>
    </source>
</evidence>
<dbReference type="GO" id="GO:0003682">
    <property type="term" value="F:chromatin binding"/>
    <property type="evidence" value="ECO:0007669"/>
    <property type="project" value="TreeGrafter"/>
</dbReference>
<feature type="region of interest" description="Disordered" evidence="1">
    <location>
        <begin position="132"/>
        <end position="165"/>
    </location>
</feature>
<dbReference type="InParanoid" id="A0A7E5W8C5"/>
<dbReference type="InterPro" id="IPR031739">
    <property type="entry name" value="Ncaph2"/>
</dbReference>
<name>A0A7E5W8C5_TRINI</name>
<evidence type="ECO:0000313" key="4">
    <source>
        <dbReference type="Proteomes" id="UP000322000"/>
    </source>
</evidence>
<proteinExistence type="predicted"/>
<dbReference type="GO" id="GO:0051306">
    <property type="term" value="P:mitotic sister chromatid separation"/>
    <property type="evidence" value="ECO:0007669"/>
    <property type="project" value="TreeGrafter"/>
</dbReference>
<dbReference type="OrthoDB" id="10038475at2759"/>
<dbReference type="RefSeq" id="XP_026736889.1">
    <property type="nucleotide sequence ID" value="XM_026881088.1"/>
</dbReference>
<dbReference type="KEGG" id="tnl:113500336"/>
<dbReference type="PANTHER" id="PTHR14324:SF3">
    <property type="entry name" value="CONDENSIN-2 COMPLEX SUBUNIT H2"/>
    <property type="match status" value="1"/>
</dbReference>
<keyword evidence="4" id="KW-1185">Reference proteome</keyword>
<feature type="domain" description="Condensin II complex subunit H2 N-terminal" evidence="3">
    <location>
        <begin position="51"/>
        <end position="134"/>
    </location>
</feature>
<reference evidence="5" key="1">
    <citation type="submission" date="2025-08" db="UniProtKB">
        <authorList>
            <consortium name="RefSeq"/>
        </authorList>
    </citation>
    <scope>IDENTIFICATION</scope>
</reference>
<dbReference type="InterPro" id="IPR009378">
    <property type="entry name" value="H2_N"/>
</dbReference>
<dbReference type="Proteomes" id="UP000322000">
    <property type="component" value="Chromosome 13"/>
</dbReference>
<dbReference type="GeneID" id="113500336"/>
<evidence type="ECO:0000259" key="3">
    <source>
        <dbReference type="Pfam" id="PF06278"/>
    </source>
</evidence>
<feature type="signal peptide" evidence="2">
    <location>
        <begin position="1"/>
        <end position="21"/>
    </location>
</feature>
<dbReference type="AlphaFoldDB" id="A0A7E5W8C5"/>
<accession>A0A7E5W8C5</accession>
<gene>
    <name evidence="5" type="primary">LOC113500336</name>
</gene>
<dbReference type="GO" id="GO:0000796">
    <property type="term" value="C:condensin complex"/>
    <property type="evidence" value="ECO:0007669"/>
    <property type="project" value="TreeGrafter"/>
</dbReference>
<dbReference type="PANTHER" id="PTHR14324">
    <property type="entry name" value="CONDENSIN-2 COMPLEX SUBUNIT H2"/>
    <property type="match status" value="1"/>
</dbReference>
<evidence type="ECO:0000313" key="5">
    <source>
        <dbReference type="RefSeq" id="XP_026736889.1"/>
    </source>
</evidence>
<protein>
    <submittedName>
        <fullName evidence="5">LOW QUALITY PROTEIN: condensin-2 complex subunit H2-like</fullName>
    </submittedName>
</protein>
<dbReference type="Pfam" id="PF06278">
    <property type="entry name" value="CNDH2_N"/>
    <property type="match status" value="1"/>
</dbReference>
<feature type="region of interest" description="Disordered" evidence="1">
    <location>
        <begin position="337"/>
        <end position="394"/>
    </location>
</feature>
<dbReference type="GO" id="GO:0005634">
    <property type="term" value="C:nucleus"/>
    <property type="evidence" value="ECO:0007669"/>
    <property type="project" value="TreeGrafter"/>
</dbReference>
<evidence type="ECO:0000256" key="1">
    <source>
        <dbReference type="SAM" id="MobiDB-lite"/>
    </source>
</evidence>
<feature type="compositionally biased region" description="Pro residues" evidence="1">
    <location>
        <begin position="366"/>
        <end position="376"/>
    </location>
</feature>